<sequence>MLSRSGYYLVKK</sequence>
<evidence type="ECO:0000313" key="2">
    <source>
        <dbReference type="Proteomes" id="UP000194236"/>
    </source>
</evidence>
<accession>A0A1Y3B7Y1</accession>
<keyword evidence="2" id="KW-1185">Reference proteome</keyword>
<organism evidence="1 2">
    <name type="scientific">Euroglyphus maynei</name>
    <name type="common">Mayne's house dust mite</name>
    <dbReference type="NCBI Taxonomy" id="6958"/>
    <lineage>
        <taxon>Eukaryota</taxon>
        <taxon>Metazoa</taxon>
        <taxon>Ecdysozoa</taxon>
        <taxon>Arthropoda</taxon>
        <taxon>Chelicerata</taxon>
        <taxon>Arachnida</taxon>
        <taxon>Acari</taxon>
        <taxon>Acariformes</taxon>
        <taxon>Sarcoptiformes</taxon>
        <taxon>Astigmata</taxon>
        <taxon>Psoroptidia</taxon>
        <taxon>Analgoidea</taxon>
        <taxon>Pyroglyphidae</taxon>
        <taxon>Pyroglyphinae</taxon>
        <taxon>Euroglyphus</taxon>
    </lineage>
</organism>
<protein>
    <submittedName>
        <fullName evidence="1">Uncharacterized protein</fullName>
    </submittedName>
</protein>
<dbReference type="EMBL" id="MUJZ01038912">
    <property type="protein sequence ID" value="OTF76144.1"/>
    <property type="molecule type" value="Genomic_DNA"/>
</dbReference>
<gene>
    <name evidence="1" type="ORF">BLA29_015503</name>
</gene>
<dbReference type="Proteomes" id="UP000194236">
    <property type="component" value="Unassembled WGS sequence"/>
</dbReference>
<proteinExistence type="predicted"/>
<evidence type="ECO:0000313" key="1">
    <source>
        <dbReference type="EMBL" id="OTF76144.1"/>
    </source>
</evidence>
<comment type="caution">
    <text evidence="1">The sequence shown here is derived from an EMBL/GenBank/DDBJ whole genome shotgun (WGS) entry which is preliminary data.</text>
</comment>
<name>A0A1Y3B7Y1_EURMA</name>
<reference evidence="1 2" key="1">
    <citation type="submission" date="2017-03" db="EMBL/GenBank/DDBJ databases">
        <title>Genome Survey of Euroglyphus maynei.</title>
        <authorList>
            <person name="Arlian L.G."/>
            <person name="Morgan M.S."/>
            <person name="Rider S.D."/>
        </authorList>
    </citation>
    <scope>NUCLEOTIDE SEQUENCE [LARGE SCALE GENOMIC DNA]</scope>
    <source>
        <strain evidence="1">Arlian Lab</strain>
        <tissue evidence="1">Whole body</tissue>
    </source>
</reference>